<dbReference type="InterPro" id="IPR010865">
    <property type="entry name" value="DUF1499"/>
</dbReference>
<dbReference type="OrthoDB" id="41501at2759"/>
<comment type="caution">
    <text evidence="1">The sequence shown here is derived from an EMBL/GenBank/DDBJ whole genome shotgun (WGS) entry which is preliminary data.</text>
</comment>
<accession>A0A813C2V5</accession>
<name>A0A813C2V5_9DINO</name>
<gene>
    <name evidence="1" type="ORF">SNEC2469_LOCUS33274</name>
</gene>
<dbReference type="EMBL" id="CAJNJA010086964">
    <property type="protein sequence ID" value="CAE7938731.1"/>
    <property type="molecule type" value="Genomic_DNA"/>
</dbReference>
<dbReference type="PANTHER" id="PTHR34801:SF6">
    <property type="entry name" value="SLL1620 PROTEIN"/>
    <property type="match status" value="1"/>
</dbReference>
<keyword evidence="2" id="KW-1185">Reference proteome</keyword>
<sequence>MSELALFHRGRRQLPPARGEPRLRLLIVLALVSVAGSRCWLSGGALRRAALLSVAQLGLPPAEAFENRVAEYKGPKTPGSQPSGVGTGTLSGCGGAPNCFSSAPGTDEDHFLEPWLYASGGMAGAVADLQKALKDYPPGQQEIDGGGFEIKKMDLEKGYIYVQFESLKRGYIDDVEFLVKPTDKESGQVLVRSASRLGYLDLGVNAKRLNRLSQALRDVPNGRWTAPKISQALFPRYVSENR</sequence>
<dbReference type="AlphaFoldDB" id="A0A813C2V5"/>
<evidence type="ECO:0008006" key="3">
    <source>
        <dbReference type="Google" id="ProtNLM"/>
    </source>
</evidence>
<dbReference type="Proteomes" id="UP000601435">
    <property type="component" value="Unassembled WGS sequence"/>
</dbReference>
<organism evidence="1 2">
    <name type="scientific">Symbiodinium necroappetens</name>
    <dbReference type="NCBI Taxonomy" id="1628268"/>
    <lineage>
        <taxon>Eukaryota</taxon>
        <taxon>Sar</taxon>
        <taxon>Alveolata</taxon>
        <taxon>Dinophyceae</taxon>
        <taxon>Suessiales</taxon>
        <taxon>Symbiodiniaceae</taxon>
        <taxon>Symbiodinium</taxon>
    </lineage>
</organism>
<evidence type="ECO:0000313" key="1">
    <source>
        <dbReference type="EMBL" id="CAE7938731.1"/>
    </source>
</evidence>
<protein>
    <recommendedName>
        <fullName evidence="3">DUF1499 domain-containing protein</fullName>
    </recommendedName>
</protein>
<dbReference type="Pfam" id="PF07386">
    <property type="entry name" value="DUF1499"/>
    <property type="match status" value="1"/>
</dbReference>
<reference evidence="1" key="1">
    <citation type="submission" date="2021-02" db="EMBL/GenBank/DDBJ databases">
        <authorList>
            <person name="Dougan E. K."/>
            <person name="Rhodes N."/>
            <person name="Thang M."/>
            <person name="Chan C."/>
        </authorList>
    </citation>
    <scope>NUCLEOTIDE SEQUENCE</scope>
</reference>
<proteinExistence type="predicted"/>
<evidence type="ECO:0000313" key="2">
    <source>
        <dbReference type="Proteomes" id="UP000601435"/>
    </source>
</evidence>
<dbReference type="PANTHER" id="PTHR34801">
    <property type="entry name" value="EXPRESSED PROTEIN"/>
    <property type="match status" value="1"/>
</dbReference>